<evidence type="ECO:0000313" key="3">
    <source>
        <dbReference type="Proteomes" id="UP001319080"/>
    </source>
</evidence>
<dbReference type="RefSeq" id="WP_254086571.1">
    <property type="nucleotide sequence ID" value="NZ_JAHESE010000028.1"/>
</dbReference>
<dbReference type="AlphaFoldDB" id="A0AAP2E0U1"/>
<keyword evidence="3" id="KW-1185">Reference proteome</keyword>
<evidence type="ECO:0000256" key="1">
    <source>
        <dbReference type="PIRSR" id="PIRSR600760-2"/>
    </source>
</evidence>
<dbReference type="PANTHER" id="PTHR20854">
    <property type="entry name" value="INOSITOL MONOPHOSPHATASE"/>
    <property type="match status" value="1"/>
</dbReference>
<dbReference type="CDD" id="cd01637">
    <property type="entry name" value="IMPase_like"/>
    <property type="match status" value="1"/>
</dbReference>
<dbReference type="GO" id="GO:0006020">
    <property type="term" value="P:inositol metabolic process"/>
    <property type="evidence" value="ECO:0007669"/>
    <property type="project" value="TreeGrafter"/>
</dbReference>
<sequence length="264" mass="29840">MEQHVNTVLDAVKVTGNLFLTDFRRTQIPQTFEELIDAVHTLEVRCLDILQRNLAGVFPGTPWVDDNEFDGESQKRPAQHDQYWLCDTMDGAIQYVQHIAGWTINIVLIKNGQPHLAVIYDPLTDEIFWAMHGKGAFLNGKRMEAGERQDPRHMVVVAEYGHQLKQNVDWQGKSAKAYVRLLERFGIVRNYGPHGLQLAYIGAGRIDLFHQSDLDTHNWLAGLLIAKEAGAQILNVEGEPWTWGDDSLLVGSKTAVEIFNKSVL</sequence>
<keyword evidence="1" id="KW-0479">Metal-binding</keyword>
<organism evidence="2 3">
    <name type="scientific">Dawidia cretensis</name>
    <dbReference type="NCBI Taxonomy" id="2782350"/>
    <lineage>
        <taxon>Bacteria</taxon>
        <taxon>Pseudomonadati</taxon>
        <taxon>Bacteroidota</taxon>
        <taxon>Cytophagia</taxon>
        <taxon>Cytophagales</taxon>
        <taxon>Chryseotaleaceae</taxon>
        <taxon>Dawidia</taxon>
    </lineage>
</organism>
<name>A0AAP2E0U1_9BACT</name>
<dbReference type="SUPFAM" id="SSF56655">
    <property type="entry name" value="Carbohydrate phosphatase"/>
    <property type="match status" value="1"/>
</dbReference>
<dbReference type="Pfam" id="PF00459">
    <property type="entry name" value="Inositol_P"/>
    <property type="match status" value="1"/>
</dbReference>
<dbReference type="Proteomes" id="UP001319080">
    <property type="component" value="Unassembled WGS sequence"/>
</dbReference>
<comment type="caution">
    <text evidence="2">The sequence shown here is derived from an EMBL/GenBank/DDBJ whole genome shotgun (WGS) entry which is preliminary data.</text>
</comment>
<dbReference type="Gene3D" id="3.30.540.10">
    <property type="entry name" value="Fructose-1,6-Bisphosphatase, subunit A, domain 1"/>
    <property type="match status" value="1"/>
</dbReference>
<accession>A0AAP2E0U1</accession>
<dbReference type="InterPro" id="IPR000760">
    <property type="entry name" value="Inositol_monophosphatase-like"/>
</dbReference>
<dbReference type="PRINTS" id="PR00377">
    <property type="entry name" value="IMPHPHTASES"/>
</dbReference>
<dbReference type="GO" id="GO:0008934">
    <property type="term" value="F:inositol monophosphate 1-phosphatase activity"/>
    <property type="evidence" value="ECO:0007669"/>
    <property type="project" value="TreeGrafter"/>
</dbReference>
<feature type="binding site" evidence="1">
    <location>
        <position position="90"/>
    </location>
    <ligand>
        <name>Mg(2+)</name>
        <dbReference type="ChEBI" id="CHEBI:18420"/>
        <label>2</label>
    </ligand>
</feature>
<reference evidence="2 3" key="1">
    <citation type="submission" date="2021-05" db="EMBL/GenBank/DDBJ databases">
        <title>A Polyphasic approach of four new species of the genus Ohtaekwangia: Ohtaekwangia histidinii sp. nov., Ohtaekwangia cretensis sp. nov., Ohtaekwangia indiensis sp. nov., Ohtaekwangia reichenbachii sp. nov. from diverse environment.</title>
        <authorList>
            <person name="Octaviana S."/>
        </authorList>
    </citation>
    <scope>NUCLEOTIDE SEQUENCE [LARGE SCALE GENOMIC DNA]</scope>
    <source>
        <strain evidence="2 3">PWU5</strain>
    </source>
</reference>
<protein>
    <submittedName>
        <fullName evidence="2">Inositol monophosphatase family protein</fullName>
    </submittedName>
</protein>
<feature type="binding site" evidence="1">
    <location>
        <position position="87"/>
    </location>
    <ligand>
        <name>Mg(2+)</name>
        <dbReference type="ChEBI" id="CHEBI:18420"/>
        <label>1</label>
        <note>catalytic</note>
    </ligand>
</feature>
<dbReference type="Gene3D" id="3.40.190.80">
    <property type="match status" value="1"/>
</dbReference>
<dbReference type="GO" id="GO:0046872">
    <property type="term" value="F:metal ion binding"/>
    <property type="evidence" value="ECO:0007669"/>
    <property type="project" value="UniProtKB-KW"/>
</dbReference>
<evidence type="ECO:0000313" key="2">
    <source>
        <dbReference type="EMBL" id="MBT1710993.1"/>
    </source>
</evidence>
<gene>
    <name evidence="2" type="ORF">KK062_22310</name>
</gene>
<dbReference type="GO" id="GO:0007165">
    <property type="term" value="P:signal transduction"/>
    <property type="evidence" value="ECO:0007669"/>
    <property type="project" value="TreeGrafter"/>
</dbReference>
<dbReference type="PANTHER" id="PTHR20854:SF4">
    <property type="entry name" value="INOSITOL-1-MONOPHOSPHATASE-RELATED"/>
    <property type="match status" value="1"/>
</dbReference>
<comment type="cofactor">
    <cofactor evidence="1">
        <name>Mg(2+)</name>
        <dbReference type="ChEBI" id="CHEBI:18420"/>
    </cofactor>
</comment>
<proteinExistence type="predicted"/>
<keyword evidence="1" id="KW-0460">Magnesium</keyword>
<dbReference type="EMBL" id="JAHESE010000028">
    <property type="protein sequence ID" value="MBT1710993.1"/>
    <property type="molecule type" value="Genomic_DNA"/>
</dbReference>